<feature type="compositionally biased region" description="Polar residues" evidence="1">
    <location>
        <begin position="105"/>
        <end position="122"/>
    </location>
</feature>
<feature type="compositionally biased region" description="Polar residues" evidence="1">
    <location>
        <begin position="378"/>
        <end position="388"/>
    </location>
</feature>
<sequence length="495" mass="54651">MNDYSVFLCIMIQQNVLSDKFAKDSQQLLIAHLHNYLVHNGLHESAKLLLYELSVVPSFNESQLTNIMSIDSKETNPNIPTNPNASYLAGLASGQFGFGPLESLPPTSSQPNQAISPTTSFPSHEPSDDIPGASTTKTPLGQPTPQQMHPPQPPRYANGYVGQLQLQPHPPTPQMQSQQGPPGPTSVSDYRNLIEKRQFLMKRQQQQHFQQQQQQHHRPLTGSSQLQLSQSHSQPHSQTHSPDFFPASSSNVGSSSGHSVRPNTSAGAEPGMVPSQVRGGSSNVGVTQHQQHQNQRNNMNEGISNGSSWGQDEQFQQQGKFYDEQPKQYQEYLQKLQQQLHQMQAQRRQLLPQQQMMGFSPANRSDSIGNEGRFPNPDYSSQQQQPPTLDQHHTPPDSFNSLSSMQDKMQQRFRMQQQQLIQQQLLLQQQDMGQPQGGPNGGPQPLQLSGGLGRDFNWLGSLDDSSVLKANGNGGNGALLHSDWLGLMGGGSGFA</sequence>
<evidence type="ECO:0000256" key="1">
    <source>
        <dbReference type="SAM" id="MobiDB-lite"/>
    </source>
</evidence>
<feature type="compositionally biased region" description="Low complexity" evidence="1">
    <location>
        <begin position="204"/>
        <end position="260"/>
    </location>
</feature>
<feature type="region of interest" description="Disordered" evidence="1">
    <location>
        <begin position="202"/>
        <end position="315"/>
    </location>
</feature>
<name>A0A9P8AIY0_9ASCO</name>
<evidence type="ECO:0008006" key="4">
    <source>
        <dbReference type="Google" id="ProtNLM"/>
    </source>
</evidence>
<dbReference type="Proteomes" id="UP000790833">
    <property type="component" value="Unassembled WGS sequence"/>
</dbReference>
<gene>
    <name evidence="2" type="ORF">KQ657_004918</name>
</gene>
<evidence type="ECO:0000313" key="2">
    <source>
        <dbReference type="EMBL" id="KAG7194206.1"/>
    </source>
</evidence>
<dbReference type="SMART" id="SM00667">
    <property type="entry name" value="LisH"/>
    <property type="match status" value="1"/>
</dbReference>
<feature type="region of interest" description="Disordered" evidence="1">
    <location>
        <begin position="358"/>
        <end position="403"/>
    </location>
</feature>
<dbReference type="GeneID" id="66118292"/>
<dbReference type="PROSITE" id="PS50896">
    <property type="entry name" value="LISH"/>
    <property type="match status" value="1"/>
</dbReference>
<feature type="compositionally biased region" description="Low complexity" evidence="1">
    <location>
        <begin position="288"/>
        <end position="300"/>
    </location>
</feature>
<dbReference type="OrthoDB" id="4036671at2759"/>
<evidence type="ECO:0000313" key="3">
    <source>
        <dbReference type="Proteomes" id="UP000790833"/>
    </source>
</evidence>
<protein>
    <recommendedName>
        <fullName evidence="4">LisH domain-containing protein</fullName>
    </recommendedName>
</protein>
<keyword evidence="3" id="KW-1185">Reference proteome</keyword>
<dbReference type="AlphaFoldDB" id="A0A9P8AIY0"/>
<dbReference type="RefSeq" id="XP_043049753.1">
    <property type="nucleotide sequence ID" value="XM_043195580.1"/>
</dbReference>
<feature type="compositionally biased region" description="Polar residues" evidence="1">
    <location>
        <begin position="278"/>
        <end position="287"/>
    </location>
</feature>
<organism evidence="2 3">
    <name type="scientific">Scheffersomyces spartinae</name>
    <dbReference type="NCBI Taxonomy" id="45513"/>
    <lineage>
        <taxon>Eukaryota</taxon>
        <taxon>Fungi</taxon>
        <taxon>Dikarya</taxon>
        <taxon>Ascomycota</taxon>
        <taxon>Saccharomycotina</taxon>
        <taxon>Pichiomycetes</taxon>
        <taxon>Debaryomycetaceae</taxon>
        <taxon>Scheffersomyces</taxon>
    </lineage>
</organism>
<feature type="region of interest" description="Disordered" evidence="1">
    <location>
        <begin position="431"/>
        <end position="452"/>
    </location>
</feature>
<feature type="compositionally biased region" description="Polar residues" evidence="1">
    <location>
        <begin position="301"/>
        <end position="315"/>
    </location>
</feature>
<dbReference type="EMBL" id="JAHMUF010000008">
    <property type="protein sequence ID" value="KAG7194206.1"/>
    <property type="molecule type" value="Genomic_DNA"/>
</dbReference>
<proteinExistence type="predicted"/>
<reference evidence="2" key="1">
    <citation type="submission" date="2021-03" db="EMBL/GenBank/DDBJ databases">
        <authorList>
            <person name="Palmer J.M."/>
        </authorList>
    </citation>
    <scope>NUCLEOTIDE SEQUENCE</scope>
    <source>
        <strain evidence="2">ARV_011</strain>
    </source>
</reference>
<feature type="region of interest" description="Disordered" evidence="1">
    <location>
        <begin position="99"/>
        <end position="189"/>
    </location>
</feature>
<dbReference type="InterPro" id="IPR006594">
    <property type="entry name" value="LisH"/>
</dbReference>
<comment type="caution">
    <text evidence="2">The sequence shown here is derived from an EMBL/GenBank/DDBJ whole genome shotgun (WGS) entry which is preliminary data.</text>
</comment>
<accession>A0A9P8AIY0</accession>